<evidence type="ECO:0000256" key="2">
    <source>
        <dbReference type="ARBA" id="ARBA00023002"/>
    </source>
</evidence>
<dbReference type="Proteomes" id="UP000035489">
    <property type="component" value="Unassembled WGS sequence"/>
</dbReference>
<proteinExistence type="inferred from homology"/>
<dbReference type="InterPro" id="IPR036249">
    <property type="entry name" value="Thioredoxin-like_sf"/>
</dbReference>
<dbReference type="Gene3D" id="3.40.30.10">
    <property type="entry name" value="Glutaredoxin"/>
    <property type="match status" value="1"/>
</dbReference>
<evidence type="ECO:0000256" key="3">
    <source>
        <dbReference type="PIRSR" id="PIRSR637944-1"/>
    </source>
</evidence>
<reference evidence="6 7" key="1">
    <citation type="submission" date="2015-05" db="EMBL/GenBank/DDBJ databases">
        <title>Draft genome sequence of Microvirga vignae strain BR3299, a novel nitrogen fixing bacteria isolated from Brazil semi-aired region.</title>
        <authorList>
            <person name="Zilli J.E."/>
            <person name="Passos S.R."/>
            <person name="Leite J."/>
            <person name="Baldani J.I."/>
            <person name="Xavier G.R."/>
            <person name="Rumjaneck N.G."/>
            <person name="Simoes-Araujo J.L."/>
        </authorList>
    </citation>
    <scope>NUCLEOTIDE SEQUENCE [LARGE SCALE GENOMIC DNA]</scope>
    <source>
        <strain evidence="6 7">BR3299</strain>
    </source>
</reference>
<dbReference type="InterPro" id="IPR037944">
    <property type="entry name" value="PRX5-like"/>
</dbReference>
<protein>
    <recommendedName>
        <fullName evidence="4">Glutathione-dependent peroxiredoxin</fullName>
        <ecNumber evidence="4">1.11.1.27</ecNumber>
    </recommendedName>
</protein>
<dbReference type="GO" id="GO:0034599">
    <property type="term" value="P:cellular response to oxidative stress"/>
    <property type="evidence" value="ECO:0007669"/>
    <property type="project" value="InterPro"/>
</dbReference>
<keyword evidence="4" id="KW-0676">Redox-active center</keyword>
<dbReference type="RefSeq" id="WP_047192960.1">
    <property type="nucleotide sequence ID" value="NZ_LCYG01000158.1"/>
</dbReference>
<dbReference type="GO" id="GO:0045454">
    <property type="term" value="P:cell redox homeostasis"/>
    <property type="evidence" value="ECO:0007669"/>
    <property type="project" value="TreeGrafter"/>
</dbReference>
<name>A0A0H1R355_9HYPH</name>
<feature type="active site" description="Cysteine sulfenic acid (-SOH) intermediate" evidence="3">
    <location>
        <position position="56"/>
    </location>
</feature>
<comment type="catalytic activity">
    <reaction evidence="4">
        <text>a hydroperoxide + 2 glutathione = an alcohol + glutathione disulfide + H2O</text>
        <dbReference type="Rhea" id="RHEA:62632"/>
        <dbReference type="ChEBI" id="CHEBI:15377"/>
        <dbReference type="ChEBI" id="CHEBI:30879"/>
        <dbReference type="ChEBI" id="CHEBI:35924"/>
        <dbReference type="ChEBI" id="CHEBI:57925"/>
        <dbReference type="ChEBI" id="CHEBI:58297"/>
        <dbReference type="EC" id="1.11.1.27"/>
    </reaction>
</comment>
<keyword evidence="1 4" id="KW-0575">Peroxidase</keyword>
<dbReference type="PANTHER" id="PTHR10430:SF16">
    <property type="entry name" value="PEROXIREDOXIN-5, MITOCHONDRIAL"/>
    <property type="match status" value="1"/>
</dbReference>
<dbReference type="PATRIC" id="fig|1225564.3.peg.1418"/>
<dbReference type="InterPro" id="IPR013740">
    <property type="entry name" value="Redoxin"/>
</dbReference>
<dbReference type="CDD" id="cd03013">
    <property type="entry name" value="PRX5_like"/>
    <property type="match status" value="1"/>
</dbReference>
<dbReference type="AlphaFoldDB" id="A0A0H1R355"/>
<dbReference type="EC" id="1.11.1.27" evidence="4"/>
<dbReference type="EMBL" id="LCYG01000158">
    <property type="protein sequence ID" value="KLK89444.1"/>
    <property type="molecule type" value="Genomic_DNA"/>
</dbReference>
<comment type="similarity">
    <text evidence="4">Belongs to the peroxiredoxin family. Prx5 subfamily.</text>
</comment>
<dbReference type="Pfam" id="PF08534">
    <property type="entry name" value="Redoxin"/>
    <property type="match status" value="1"/>
</dbReference>
<accession>A0A0H1R355</accession>
<dbReference type="GO" id="GO:0042744">
    <property type="term" value="P:hydrogen peroxide catabolic process"/>
    <property type="evidence" value="ECO:0007669"/>
    <property type="project" value="TreeGrafter"/>
</dbReference>
<keyword evidence="4" id="KW-0049">Antioxidant</keyword>
<dbReference type="OrthoDB" id="9800621at2"/>
<evidence type="ECO:0000259" key="5">
    <source>
        <dbReference type="PROSITE" id="PS51352"/>
    </source>
</evidence>
<dbReference type="SUPFAM" id="SSF52833">
    <property type="entry name" value="Thioredoxin-like"/>
    <property type="match status" value="1"/>
</dbReference>
<keyword evidence="7" id="KW-1185">Reference proteome</keyword>
<organism evidence="6 7">
    <name type="scientific">Microvirga vignae</name>
    <dbReference type="NCBI Taxonomy" id="1225564"/>
    <lineage>
        <taxon>Bacteria</taxon>
        <taxon>Pseudomonadati</taxon>
        <taxon>Pseudomonadota</taxon>
        <taxon>Alphaproteobacteria</taxon>
        <taxon>Hyphomicrobiales</taxon>
        <taxon>Methylobacteriaceae</taxon>
        <taxon>Microvirga</taxon>
    </lineage>
</organism>
<dbReference type="GO" id="GO:0005737">
    <property type="term" value="C:cytoplasm"/>
    <property type="evidence" value="ECO:0007669"/>
    <property type="project" value="TreeGrafter"/>
</dbReference>
<evidence type="ECO:0000256" key="1">
    <source>
        <dbReference type="ARBA" id="ARBA00022559"/>
    </source>
</evidence>
<dbReference type="InterPro" id="IPR013766">
    <property type="entry name" value="Thioredoxin_domain"/>
</dbReference>
<evidence type="ECO:0000313" key="6">
    <source>
        <dbReference type="EMBL" id="KLK89444.1"/>
    </source>
</evidence>
<comment type="caution">
    <text evidence="6">The sequence shown here is derived from an EMBL/GenBank/DDBJ whole genome shotgun (WGS) entry which is preliminary data.</text>
</comment>
<dbReference type="PROSITE" id="PS51352">
    <property type="entry name" value="THIOREDOXIN_2"/>
    <property type="match status" value="1"/>
</dbReference>
<evidence type="ECO:0000313" key="7">
    <source>
        <dbReference type="Proteomes" id="UP000035489"/>
    </source>
</evidence>
<gene>
    <name evidence="6" type="ORF">AA309_31420</name>
</gene>
<sequence>MTLRKKVPFVTFRTRVRDESIEGPNPYRWEDKTSDDYFSGKRIVLFSLPGAFTPTCSTYQLPDFEKLYDEFENEGINAIYCISVNDAFVMNAWGKALGLQKIRLIPDGSGEFTRKMGMLVAKDNLGFGMRSWRYAAVINNGLVEQWFEEDGFSDNCETDPYGVSSPQSVLEALKAFQTGAAA</sequence>
<evidence type="ECO:0000256" key="4">
    <source>
        <dbReference type="RuleBase" id="RU366011"/>
    </source>
</evidence>
<dbReference type="GO" id="GO:0008379">
    <property type="term" value="F:thioredoxin peroxidase activity"/>
    <property type="evidence" value="ECO:0007669"/>
    <property type="project" value="InterPro"/>
</dbReference>
<keyword evidence="2 4" id="KW-0560">Oxidoreductase</keyword>
<feature type="domain" description="Thioredoxin" evidence="5">
    <location>
        <begin position="1"/>
        <end position="178"/>
    </location>
</feature>
<comment type="function">
    <text evidence="4">Thiol-specific peroxidase that catalyzes the reduction of hydrogen peroxide and organic hydroperoxides to water and alcohols, respectively. Plays a role in cell protection against oxidative stress by detoxifying peroxides.</text>
</comment>
<dbReference type="STRING" id="1225564.AA309_31420"/>
<dbReference type="PANTHER" id="PTHR10430">
    <property type="entry name" value="PEROXIREDOXIN"/>
    <property type="match status" value="1"/>
</dbReference>